<proteinExistence type="predicted"/>
<evidence type="ECO:0000313" key="2">
    <source>
        <dbReference type="Proteomes" id="UP001549162"/>
    </source>
</evidence>
<dbReference type="Proteomes" id="UP001549162">
    <property type="component" value="Unassembled WGS sequence"/>
</dbReference>
<reference evidence="1 2" key="1">
    <citation type="submission" date="2024-06" db="EMBL/GenBank/DDBJ databases">
        <title>Genomic Encyclopedia of Type Strains, Phase IV (KMG-IV): sequencing the most valuable type-strain genomes for metagenomic binning, comparative biology and taxonomic classification.</title>
        <authorList>
            <person name="Goeker M."/>
        </authorList>
    </citation>
    <scope>NUCLEOTIDE SEQUENCE [LARGE SCALE GENOMIC DNA]</scope>
    <source>
        <strain evidence="1 2">DSM 21460</strain>
    </source>
</reference>
<dbReference type="InterPro" id="IPR021269">
    <property type="entry name" value="DUF2848"/>
</dbReference>
<keyword evidence="2" id="KW-1185">Reference proteome</keyword>
<protein>
    <recommendedName>
        <fullName evidence="3">DUF2848 domain-containing protein</fullName>
    </recommendedName>
</protein>
<comment type="caution">
    <text evidence="1">The sequence shown here is derived from an EMBL/GenBank/DDBJ whole genome shotgun (WGS) entry which is preliminary data.</text>
</comment>
<evidence type="ECO:0000313" key="1">
    <source>
        <dbReference type="EMBL" id="MET3616784.1"/>
    </source>
</evidence>
<name>A0ABV2J7P0_9FIRM</name>
<sequence>MKSISFLCKDEFINFSYDKVFIVGYSGRDIEKTKEHKEHIDELERELGVKPPSKIPTIFECSKENVTQDEDLKFVGQKTSGEAEYVILKDKDEIYITIGSDHTDRALESISIYKSKQVALKPIGKEVWKFNDIKEHFDEIKLNSKQVINGKEVEYQKGKLKDKLPVETIIEELTKRVGNIDNAIIFSGTVPLHDGFKFGEKFLAEMIDEKLNRKLRLEYNIEIIKEEEK</sequence>
<accession>A0ABV2J7P0</accession>
<organism evidence="1 2">
    <name type="scientific">Peptoniphilus olsenii</name>
    <dbReference type="NCBI Taxonomy" id="411570"/>
    <lineage>
        <taxon>Bacteria</taxon>
        <taxon>Bacillati</taxon>
        <taxon>Bacillota</taxon>
        <taxon>Tissierellia</taxon>
        <taxon>Tissierellales</taxon>
        <taxon>Peptoniphilaceae</taxon>
        <taxon>Peptoniphilus</taxon>
    </lineage>
</organism>
<dbReference type="EMBL" id="JBEPMA010000002">
    <property type="protein sequence ID" value="MET3616784.1"/>
    <property type="molecule type" value="Genomic_DNA"/>
</dbReference>
<dbReference type="RefSeq" id="WP_354366793.1">
    <property type="nucleotide sequence ID" value="NZ_JBEPMA010000002.1"/>
</dbReference>
<dbReference type="Pfam" id="PF11010">
    <property type="entry name" value="DUF2848"/>
    <property type="match status" value="1"/>
</dbReference>
<evidence type="ECO:0008006" key="3">
    <source>
        <dbReference type="Google" id="ProtNLM"/>
    </source>
</evidence>
<gene>
    <name evidence="1" type="ORF">ABID14_000409</name>
</gene>